<comment type="caution">
    <text evidence="3">The sequence shown here is derived from an EMBL/GenBank/DDBJ whole genome shotgun (WGS) entry which is preliminary data.</text>
</comment>
<protein>
    <recommendedName>
        <fullName evidence="2">PiggyBac transposable element-derived protein domain-containing protein</fullName>
    </recommendedName>
</protein>
<dbReference type="AlphaFoldDB" id="A0A5N3ZZG0"/>
<evidence type="ECO:0000259" key="2">
    <source>
        <dbReference type="Pfam" id="PF13843"/>
    </source>
</evidence>
<organism evidence="3 4">
    <name type="scientific">Photinus pyralis</name>
    <name type="common">Common eastern firefly</name>
    <name type="synonym">Lampyris pyralis</name>
    <dbReference type="NCBI Taxonomy" id="7054"/>
    <lineage>
        <taxon>Eukaryota</taxon>
        <taxon>Metazoa</taxon>
        <taxon>Ecdysozoa</taxon>
        <taxon>Arthropoda</taxon>
        <taxon>Hexapoda</taxon>
        <taxon>Insecta</taxon>
        <taxon>Pterygota</taxon>
        <taxon>Neoptera</taxon>
        <taxon>Endopterygota</taxon>
        <taxon>Coleoptera</taxon>
        <taxon>Polyphaga</taxon>
        <taxon>Elateriformia</taxon>
        <taxon>Elateroidea</taxon>
        <taxon>Lampyridae</taxon>
        <taxon>Lampyrinae</taxon>
        <taxon>Photinus</taxon>
    </lineage>
</organism>
<dbReference type="InterPro" id="IPR029526">
    <property type="entry name" value="PGBD"/>
</dbReference>
<keyword evidence="1" id="KW-1133">Transmembrane helix</keyword>
<evidence type="ECO:0000313" key="4">
    <source>
        <dbReference type="Proteomes" id="UP000327044"/>
    </source>
</evidence>
<dbReference type="PANTHER" id="PTHR46599">
    <property type="entry name" value="PIGGYBAC TRANSPOSABLE ELEMENT-DERIVED PROTEIN 4"/>
    <property type="match status" value="1"/>
</dbReference>
<proteinExistence type="predicted"/>
<gene>
    <name evidence="3" type="ORF">PPYR_15168</name>
</gene>
<feature type="domain" description="PiggyBac transposable element-derived protein" evidence="2">
    <location>
        <begin position="5"/>
        <end position="342"/>
    </location>
</feature>
<sequence>MDIVIRETNREAKRVYAEWNSSNKDKPRKTWQETDQTEIEAFLGLLISAGAYRSGREDLSELWSEVHGRPLFRATMPLKRFQAIMRFIRFDNRCTRAERKSIDKLAAIRDIWDMFVQQLSNSYTPGLDMTIDEQLVGFRGNCPFRQYIKSKPSKYGIKIFWICDSVTAFPLKGQVYLGKQPQNQREVNQGARVVKDLVATWTKKGRNVVADNFFSSIPLVQDLLSMRTTYVGTLRKNKVEIPKEMQPHRSREVFSSLFGFSGELTVVSYVPKKSNAVVMLSTMHQDATVIGEEKKPEVILHYNSNKGAVDTMDKMVATYSCKRNTKRWPLVLFFNMLDVAGIAAMVIWLCHNPESFGRKAQKRRFFLLDLGRELVETYIQRRLQNKRCIQKGAKSGLLALGYNLDTPKQHQPEKVNTLKRSRCQLCPRSVDKKIKTQCNNCGVHICGAHSDKLISCNSCEGKL</sequence>
<feature type="transmembrane region" description="Helical" evidence="1">
    <location>
        <begin position="328"/>
        <end position="350"/>
    </location>
</feature>
<evidence type="ECO:0000313" key="3">
    <source>
        <dbReference type="EMBL" id="KAB0790446.1"/>
    </source>
</evidence>
<keyword evidence="1" id="KW-0472">Membrane</keyword>
<keyword evidence="4" id="KW-1185">Reference proteome</keyword>
<name>A0A5N3ZZG0_PHOPY</name>
<accession>A0A5N3ZZG0</accession>
<dbReference type="PANTHER" id="PTHR46599:SF6">
    <property type="entry name" value="DUAL SPECIFICITY PHOSPHATASE 26"/>
    <property type="match status" value="1"/>
</dbReference>
<dbReference type="InParanoid" id="A0A5N3ZZG0"/>
<reference evidence="3 4" key="1">
    <citation type="journal article" date="2018" name="Elife">
        <title>Firefly genomes illuminate parallel origins of bioluminescence in beetles.</title>
        <authorList>
            <person name="Fallon T.R."/>
            <person name="Lower S.E."/>
            <person name="Chang C.H."/>
            <person name="Bessho-Uehara M."/>
            <person name="Martin G.J."/>
            <person name="Bewick A.J."/>
            <person name="Behringer M."/>
            <person name="Debat H.J."/>
            <person name="Wong I."/>
            <person name="Day J.C."/>
            <person name="Suvorov A."/>
            <person name="Silva C.J."/>
            <person name="Stanger-Hall K.F."/>
            <person name="Hall D.W."/>
            <person name="Schmitz R.J."/>
            <person name="Nelson D.R."/>
            <person name="Lewis S.M."/>
            <person name="Shigenobu S."/>
            <person name="Bybee S.M."/>
            <person name="Larracuente A.M."/>
            <person name="Oba Y."/>
            <person name="Weng J.K."/>
        </authorList>
    </citation>
    <scope>NUCLEOTIDE SEQUENCE [LARGE SCALE GENOMIC DNA]</scope>
    <source>
        <strain evidence="3">1611_PpyrPB1</strain>
        <tissue evidence="3">Whole body</tissue>
    </source>
</reference>
<keyword evidence="1" id="KW-0812">Transmembrane</keyword>
<evidence type="ECO:0000256" key="1">
    <source>
        <dbReference type="SAM" id="Phobius"/>
    </source>
</evidence>
<dbReference type="EMBL" id="VVIM01001250">
    <property type="protein sequence ID" value="KAB0790446.1"/>
    <property type="molecule type" value="Genomic_DNA"/>
</dbReference>
<dbReference type="Proteomes" id="UP000327044">
    <property type="component" value="Unassembled WGS sequence"/>
</dbReference>
<dbReference type="Pfam" id="PF13843">
    <property type="entry name" value="DDE_Tnp_1_7"/>
    <property type="match status" value="1"/>
</dbReference>